<evidence type="ECO:0000256" key="1">
    <source>
        <dbReference type="SAM" id="MobiDB-lite"/>
    </source>
</evidence>
<comment type="caution">
    <text evidence="2">The sequence shown here is derived from an EMBL/GenBank/DDBJ whole genome shotgun (WGS) entry which is preliminary data.</text>
</comment>
<proteinExistence type="predicted"/>
<name>A0A9W6MT55_9HYPH</name>
<dbReference type="AlphaFoldDB" id="A0A9W6MT55"/>
<feature type="region of interest" description="Disordered" evidence="1">
    <location>
        <begin position="1"/>
        <end position="24"/>
    </location>
</feature>
<accession>A0A9W6MT55</accession>
<evidence type="ECO:0000313" key="2">
    <source>
        <dbReference type="EMBL" id="GLK56907.1"/>
    </source>
</evidence>
<reference evidence="2" key="1">
    <citation type="journal article" date="2014" name="Int. J. Syst. Evol. Microbiol.">
        <title>Complete genome sequence of Corynebacterium casei LMG S-19264T (=DSM 44701T), isolated from a smear-ripened cheese.</title>
        <authorList>
            <consortium name="US DOE Joint Genome Institute (JGI-PGF)"/>
            <person name="Walter F."/>
            <person name="Albersmeier A."/>
            <person name="Kalinowski J."/>
            <person name="Ruckert C."/>
        </authorList>
    </citation>
    <scope>NUCLEOTIDE SEQUENCE</scope>
    <source>
        <strain evidence="2">VKM B-1606</strain>
    </source>
</reference>
<protein>
    <submittedName>
        <fullName evidence="2">Uncharacterized protein</fullName>
    </submittedName>
</protein>
<dbReference type="InterPro" id="IPR046164">
    <property type="entry name" value="DUF6166"/>
</dbReference>
<gene>
    <name evidence="2" type="ORF">GCM10008170_29260</name>
</gene>
<sequence>MDLPRGHAVQGRQHAGGPGREGARAMKTYIGDRTIDGILVTVDGEPLQPRDDLKDYAGADFEWSYEGPAPRQLAFAILTDHFGDGTRAEALTERFMRDVVANFQNEWEMSTADIDDVVSTYDAGAA</sequence>
<reference evidence="2" key="2">
    <citation type="submission" date="2023-01" db="EMBL/GenBank/DDBJ databases">
        <authorList>
            <person name="Sun Q."/>
            <person name="Evtushenko L."/>
        </authorList>
    </citation>
    <scope>NUCLEOTIDE SEQUENCE</scope>
    <source>
        <strain evidence="2">VKM B-1606</strain>
    </source>
</reference>
<dbReference type="Proteomes" id="UP001143400">
    <property type="component" value="Unassembled WGS sequence"/>
</dbReference>
<organism evidence="2 3">
    <name type="scientific">Methylopila capsulata</name>
    <dbReference type="NCBI Taxonomy" id="61654"/>
    <lineage>
        <taxon>Bacteria</taxon>
        <taxon>Pseudomonadati</taxon>
        <taxon>Pseudomonadota</taxon>
        <taxon>Alphaproteobacteria</taxon>
        <taxon>Hyphomicrobiales</taxon>
        <taxon>Methylopilaceae</taxon>
        <taxon>Methylopila</taxon>
    </lineage>
</organism>
<dbReference type="Pfam" id="PF19663">
    <property type="entry name" value="DUF6166"/>
    <property type="match status" value="1"/>
</dbReference>
<dbReference type="EMBL" id="BSFF01000003">
    <property type="protein sequence ID" value="GLK56907.1"/>
    <property type="molecule type" value="Genomic_DNA"/>
</dbReference>
<evidence type="ECO:0000313" key="3">
    <source>
        <dbReference type="Proteomes" id="UP001143400"/>
    </source>
</evidence>